<sequence length="185" mass="21541">MLPDLFPLTVLTPLLDNLTQLDTSAFKPAAIGRHKTQQVIDTIRGDKICWLNKSMSFASTYFDWSEQLRQAVNRYFFLGLFDYETMFAYYEPGAFYKRHVDAFKGQSNRKLTSILYLNPNWQPGDGGELLMYQADETTPFETVEPRFGTMVIFLSERFPHEVLPSHKDRYSLTGWYRINEGIPLD</sequence>
<protein>
    <submittedName>
        <fullName evidence="8">Prolyl 4-hydroxylase subunit alpha</fullName>
    </submittedName>
</protein>
<dbReference type="InterPro" id="IPR051559">
    <property type="entry name" value="HIF_prolyl_hydroxylases"/>
</dbReference>
<keyword evidence="4" id="KW-0223">Dioxygenase</keyword>
<keyword evidence="3" id="KW-0847">Vitamin C</keyword>
<evidence type="ECO:0000256" key="3">
    <source>
        <dbReference type="ARBA" id="ARBA00022896"/>
    </source>
</evidence>
<proteinExistence type="predicted"/>
<keyword evidence="9" id="KW-1185">Reference proteome</keyword>
<dbReference type="InterPro" id="IPR005123">
    <property type="entry name" value="Oxoglu/Fe-dep_dioxygenase_dom"/>
</dbReference>
<reference evidence="8 9" key="1">
    <citation type="submission" date="2021-05" db="EMBL/GenBank/DDBJ databases">
        <title>Molecular characterization for Shewanella algae harboring chromosomal blaOXA-55-like strains isolated from clinical and environment sample.</title>
        <authorList>
            <person name="Ohama Y."/>
            <person name="Aoki K."/>
            <person name="Harada S."/>
            <person name="Moriya K."/>
            <person name="Ishii Y."/>
            <person name="Tateda K."/>
        </authorList>
    </citation>
    <scope>NUCLEOTIDE SEQUENCE [LARGE SCALE GENOMIC DNA]</scope>
    <source>
        <strain evidence="8 9">LMG 23746</strain>
    </source>
</reference>
<dbReference type="Gene3D" id="2.60.120.620">
    <property type="entry name" value="q2cbj1_9rhob like domain"/>
    <property type="match status" value="1"/>
</dbReference>
<dbReference type="EMBL" id="BPFB01000020">
    <property type="protein sequence ID" value="GIU47091.1"/>
    <property type="molecule type" value="Genomic_DNA"/>
</dbReference>
<dbReference type="Pfam" id="PF13640">
    <property type="entry name" value="2OG-FeII_Oxy_3"/>
    <property type="match status" value="1"/>
</dbReference>
<comment type="caution">
    <text evidence="8">The sequence shown here is derived from an EMBL/GenBank/DDBJ whole genome shotgun (WGS) entry which is preliminary data.</text>
</comment>
<dbReference type="Proteomes" id="UP000761574">
    <property type="component" value="Unassembled WGS sequence"/>
</dbReference>
<dbReference type="PANTHER" id="PTHR12907:SF26">
    <property type="entry name" value="HIF PROLYL HYDROXYLASE, ISOFORM C"/>
    <property type="match status" value="1"/>
</dbReference>
<dbReference type="InterPro" id="IPR006620">
    <property type="entry name" value="Pro_4_hyd_alph"/>
</dbReference>
<dbReference type="InterPro" id="IPR044862">
    <property type="entry name" value="Pro_4_hyd_alph_FE2OG_OXY"/>
</dbReference>
<gene>
    <name evidence="8" type="ORF">TUM4630_19790</name>
</gene>
<keyword evidence="5" id="KW-0560">Oxidoreductase</keyword>
<keyword evidence="6" id="KW-0408">Iron</keyword>
<evidence type="ECO:0000256" key="1">
    <source>
        <dbReference type="ARBA" id="ARBA00001961"/>
    </source>
</evidence>
<evidence type="ECO:0000256" key="2">
    <source>
        <dbReference type="ARBA" id="ARBA00022723"/>
    </source>
</evidence>
<organism evidence="8 9">
    <name type="scientific">Shewanella algidipiscicola</name>
    <dbReference type="NCBI Taxonomy" id="614070"/>
    <lineage>
        <taxon>Bacteria</taxon>
        <taxon>Pseudomonadati</taxon>
        <taxon>Pseudomonadota</taxon>
        <taxon>Gammaproteobacteria</taxon>
        <taxon>Alteromonadales</taxon>
        <taxon>Shewanellaceae</taxon>
        <taxon>Shewanella</taxon>
    </lineage>
</organism>
<dbReference type="PANTHER" id="PTHR12907">
    <property type="entry name" value="EGL NINE HOMOLOG-RELATED"/>
    <property type="match status" value="1"/>
</dbReference>
<evidence type="ECO:0000256" key="6">
    <source>
        <dbReference type="ARBA" id="ARBA00023004"/>
    </source>
</evidence>
<dbReference type="PROSITE" id="PS51471">
    <property type="entry name" value="FE2OG_OXY"/>
    <property type="match status" value="1"/>
</dbReference>
<accession>A0ABQ4PHU5</accession>
<dbReference type="SMART" id="SM00702">
    <property type="entry name" value="P4Hc"/>
    <property type="match status" value="1"/>
</dbReference>
<comment type="cofactor">
    <cofactor evidence="1">
        <name>L-ascorbate</name>
        <dbReference type="ChEBI" id="CHEBI:38290"/>
    </cofactor>
</comment>
<evidence type="ECO:0000259" key="7">
    <source>
        <dbReference type="PROSITE" id="PS51471"/>
    </source>
</evidence>
<evidence type="ECO:0000256" key="4">
    <source>
        <dbReference type="ARBA" id="ARBA00022964"/>
    </source>
</evidence>
<name>A0ABQ4PHU5_9GAMM</name>
<keyword evidence="2" id="KW-0479">Metal-binding</keyword>
<evidence type="ECO:0000313" key="9">
    <source>
        <dbReference type="Proteomes" id="UP000761574"/>
    </source>
</evidence>
<evidence type="ECO:0000256" key="5">
    <source>
        <dbReference type="ARBA" id="ARBA00023002"/>
    </source>
</evidence>
<feature type="domain" description="Fe2OG dioxygenase" evidence="7">
    <location>
        <begin position="76"/>
        <end position="178"/>
    </location>
</feature>
<evidence type="ECO:0000313" key="8">
    <source>
        <dbReference type="EMBL" id="GIU47091.1"/>
    </source>
</evidence>